<dbReference type="RefSeq" id="WP_206707142.1">
    <property type="nucleotide sequence ID" value="NZ_CP059066.1"/>
</dbReference>
<dbReference type="GO" id="GO:1990112">
    <property type="term" value="C:RQC complex"/>
    <property type="evidence" value="ECO:0007669"/>
    <property type="project" value="TreeGrafter"/>
</dbReference>
<dbReference type="Gene3D" id="1.10.8.50">
    <property type="match status" value="1"/>
</dbReference>
<proteinExistence type="inferred from homology"/>
<dbReference type="Pfam" id="PF05670">
    <property type="entry name" value="NFACT-R_1"/>
    <property type="match status" value="1"/>
</dbReference>
<comment type="similarity">
    <text evidence="5">Belongs to the NEMF family.</text>
</comment>
<protein>
    <recommendedName>
        <fullName evidence="5">Rqc2 homolog RqcH</fullName>
        <shortName evidence="5">RqcH</shortName>
    </recommendedName>
</protein>
<dbReference type="SUPFAM" id="SSF46946">
    <property type="entry name" value="S13-like H2TH domain"/>
    <property type="match status" value="1"/>
</dbReference>
<dbReference type="AlphaFoldDB" id="A0A8A0RRJ1"/>
<evidence type="ECO:0000256" key="3">
    <source>
        <dbReference type="ARBA" id="ARBA00022884"/>
    </source>
</evidence>
<dbReference type="GO" id="GO:0000049">
    <property type="term" value="F:tRNA binding"/>
    <property type="evidence" value="ECO:0007669"/>
    <property type="project" value="UniProtKB-UniRule"/>
</dbReference>
<organism evidence="7 8">
    <name type="scientific">Koleobacter methoxysyntrophicus</name>
    <dbReference type="NCBI Taxonomy" id="2751313"/>
    <lineage>
        <taxon>Bacteria</taxon>
        <taxon>Bacillati</taxon>
        <taxon>Bacillota</taxon>
        <taxon>Clostridia</taxon>
        <taxon>Koleobacterales</taxon>
        <taxon>Koleobacteraceae</taxon>
        <taxon>Koleobacter</taxon>
    </lineage>
</organism>
<comment type="function">
    <text evidence="5">Key component of the ribosome quality control system (RQC), a ribosome-associated complex that mediates the extraction of incompletely synthesized nascent chains from stalled ribosomes and their subsequent degradation. RqcH recruits Ala-charged tRNA, and with RqcP directs the elongation of stalled nascent chains on 50S ribosomal subunits, leading to non-templated C-terminal alanine extensions (Ala tail). The Ala tail promotes nascent chain degradation. May add between 1 and at least 8 Ala residues. Binds to stalled 50S ribosomal subunits.</text>
</comment>
<dbReference type="GO" id="GO:0019843">
    <property type="term" value="F:rRNA binding"/>
    <property type="evidence" value="ECO:0007669"/>
    <property type="project" value="UniProtKB-UniRule"/>
</dbReference>
<dbReference type="InterPro" id="IPR051608">
    <property type="entry name" value="RQC_Subunit_NEMF"/>
</dbReference>
<sequence length="591" mass="68430">MPYDGIVLYSVKTELETLISNKKIEKVYQPQEDEIILNLRNSKEEHYLLISANPNSPRVHLTNMSKHNPISPPVFCMVLRKHLTGGRIVGFFQPELERILHINIETVDELGIVKTKTLIVEIMGKHSNIILIDPENNKIIDGIKRIPESVNTYRQILPGNTYKEPPHQGKKNPFARVDFEFYDIFKTAHPDSKAFKVILDNYMGISPAMAKHIVLKADIDDDTLCSHLKDSDLINLWNAFDATFKSIQSSSFKPVVFLDENRNRFVDFYIFPLIQYDFYHKKEIESVNEALDYFYCAKLERERFNNNKNNLLKIVEGFLEKCYKKLELYRQKSREAKDSEKYRIYGELIISNIHNIKKGLDKICVKNFYDTHPSTVCINLDPTISPAQNAQLYFKKYSKLKKAAEIIKKRIAKTEEEIKYLDGILVSLENTVQEEDIDEIRHELERLGYIKKKKDKKEKHSGQLKKGTPMKYMSTEGFEILVGKNNRQNDYLTMVFASSEDLWLHTKNIPGSHVIIKSAGRRIPDKTIIEAANLAAFYSKAKYSSNVPVDYTEKKNVRKPKGAKPGMVIYDNFKTIYVTPSPDIIEKLKKS</sequence>
<evidence type="ECO:0000256" key="1">
    <source>
        <dbReference type="ARBA" id="ARBA00022555"/>
    </source>
</evidence>
<evidence type="ECO:0000256" key="5">
    <source>
        <dbReference type="HAMAP-Rule" id="MF_00844"/>
    </source>
</evidence>
<dbReference type="EMBL" id="CP059066">
    <property type="protein sequence ID" value="QSQ09806.1"/>
    <property type="molecule type" value="Genomic_DNA"/>
</dbReference>
<reference evidence="7" key="1">
    <citation type="submission" date="2020-07" db="EMBL/GenBank/DDBJ databases">
        <title>Koleobacter methoxysyntrophicus gen. nov., sp. nov., a novel anaerobic bacterium isolated from deep subsurface oil field and proposal of Koleobacterales ord. nov. in the phylum Firmicutes.</title>
        <authorList>
            <person name="Sakamoto S."/>
            <person name="Tamaki H."/>
        </authorList>
    </citation>
    <scope>NUCLEOTIDE SEQUENCE</scope>
    <source>
        <strain evidence="7">NRmbB1</strain>
    </source>
</reference>
<dbReference type="Pfam" id="PF05833">
    <property type="entry name" value="NFACT_N"/>
    <property type="match status" value="1"/>
</dbReference>
<dbReference type="PANTHER" id="PTHR15239:SF6">
    <property type="entry name" value="RIBOSOME QUALITY CONTROL COMPLEX SUBUNIT NEMF"/>
    <property type="match status" value="1"/>
</dbReference>
<accession>A0A8A0RRJ1</accession>
<evidence type="ECO:0000313" key="7">
    <source>
        <dbReference type="EMBL" id="QSQ09806.1"/>
    </source>
</evidence>
<feature type="domain" description="NFACT RNA-binding" evidence="6">
    <location>
        <begin position="472"/>
        <end position="566"/>
    </location>
</feature>
<keyword evidence="8" id="KW-1185">Reference proteome</keyword>
<keyword evidence="1 5" id="KW-0820">tRNA-binding</keyword>
<dbReference type="GO" id="GO:0043023">
    <property type="term" value="F:ribosomal large subunit binding"/>
    <property type="evidence" value="ECO:0007669"/>
    <property type="project" value="UniProtKB-UniRule"/>
</dbReference>
<evidence type="ECO:0000313" key="8">
    <source>
        <dbReference type="Proteomes" id="UP000662904"/>
    </source>
</evidence>
<dbReference type="Gene3D" id="2.30.310.10">
    <property type="entry name" value="ibrinogen binding protein from staphylococcus aureus domain"/>
    <property type="match status" value="1"/>
</dbReference>
<comment type="subunit">
    <text evidence="5">Associates with stalled 50S ribosomal subunits. Binds to RqcP.</text>
</comment>
<keyword evidence="2 5" id="KW-0699">rRNA-binding</keyword>
<dbReference type="Proteomes" id="UP000662904">
    <property type="component" value="Chromosome"/>
</dbReference>
<keyword evidence="4 5" id="KW-0648">Protein biosynthesis</keyword>
<dbReference type="GO" id="GO:0072344">
    <property type="term" value="P:rescue of stalled ribosome"/>
    <property type="evidence" value="ECO:0007669"/>
    <property type="project" value="UniProtKB-UniRule"/>
</dbReference>
<dbReference type="InterPro" id="IPR008532">
    <property type="entry name" value="NFACT_RNA-bd"/>
</dbReference>
<dbReference type="PANTHER" id="PTHR15239">
    <property type="entry name" value="NUCLEAR EXPORT MEDIATOR FACTOR NEMF"/>
    <property type="match status" value="1"/>
</dbReference>
<keyword evidence="3 5" id="KW-0694">RNA-binding</keyword>
<dbReference type="InterPro" id="IPR010979">
    <property type="entry name" value="Ribosomal_uS13-like_H2TH"/>
</dbReference>
<dbReference type="InterPro" id="IPR043682">
    <property type="entry name" value="RqcH_bacterial"/>
</dbReference>
<dbReference type="FunFam" id="2.30.310.10:FF:000004">
    <property type="entry name" value="Fibronectin-binding protein A"/>
    <property type="match status" value="1"/>
</dbReference>
<dbReference type="HAMAP" id="MF_00844_B">
    <property type="entry name" value="RqcH_B"/>
    <property type="match status" value="1"/>
</dbReference>
<evidence type="ECO:0000256" key="4">
    <source>
        <dbReference type="ARBA" id="ARBA00022917"/>
    </source>
</evidence>
<evidence type="ECO:0000259" key="6">
    <source>
        <dbReference type="Pfam" id="PF05670"/>
    </source>
</evidence>
<dbReference type="KEGG" id="kme:H0A61_02187"/>
<evidence type="ECO:0000256" key="2">
    <source>
        <dbReference type="ARBA" id="ARBA00022730"/>
    </source>
</evidence>
<name>A0A8A0RRJ1_9FIRM</name>
<gene>
    <name evidence="7" type="primary">yloA</name>
    <name evidence="5" type="synonym">rqcH</name>
    <name evidence="7" type="ORF">H0A61_02187</name>
</gene>